<dbReference type="GO" id="GO:0003724">
    <property type="term" value="F:RNA helicase activity"/>
    <property type="evidence" value="ECO:0007669"/>
    <property type="project" value="UniProtKB-EC"/>
</dbReference>
<evidence type="ECO:0000313" key="15">
    <source>
        <dbReference type="Proteomes" id="UP000654075"/>
    </source>
</evidence>
<dbReference type="PANTHER" id="PTHR47958">
    <property type="entry name" value="ATP-DEPENDENT RNA HELICASE DBP3"/>
    <property type="match status" value="1"/>
</dbReference>
<dbReference type="AlphaFoldDB" id="A0A813G6M1"/>
<feature type="domain" description="DEAD-box RNA helicase Q" evidence="12">
    <location>
        <begin position="113"/>
        <end position="141"/>
    </location>
</feature>
<comment type="caution">
    <text evidence="13">The sequence shown here is derived from an EMBL/GenBank/DDBJ whole genome shotgun (WGS) entry which is preliminary data.</text>
</comment>
<feature type="domain" description="Helicase C-terminal" evidence="11">
    <location>
        <begin position="362"/>
        <end position="508"/>
    </location>
</feature>
<dbReference type="PROSITE" id="PS51194">
    <property type="entry name" value="HELICASE_CTER"/>
    <property type="match status" value="1"/>
</dbReference>
<proteinExistence type="inferred from homology"/>
<feature type="compositionally biased region" description="Basic and acidic residues" evidence="9">
    <location>
        <begin position="61"/>
        <end position="70"/>
    </location>
</feature>
<evidence type="ECO:0000313" key="13">
    <source>
        <dbReference type="EMBL" id="CAE8621931.1"/>
    </source>
</evidence>
<evidence type="ECO:0000259" key="11">
    <source>
        <dbReference type="PROSITE" id="PS51194"/>
    </source>
</evidence>
<dbReference type="EMBL" id="CAJNNV010027843">
    <property type="protein sequence ID" value="CAE8621931.1"/>
    <property type="molecule type" value="Genomic_DNA"/>
</dbReference>
<feature type="region of interest" description="Disordered" evidence="9">
    <location>
        <begin position="1"/>
        <end position="70"/>
    </location>
</feature>
<dbReference type="Proteomes" id="UP000626109">
    <property type="component" value="Unassembled WGS sequence"/>
</dbReference>
<evidence type="ECO:0000256" key="9">
    <source>
        <dbReference type="SAM" id="MobiDB-lite"/>
    </source>
</evidence>
<evidence type="ECO:0000313" key="14">
    <source>
        <dbReference type="EMBL" id="CAE8652919.1"/>
    </source>
</evidence>
<dbReference type="FunFam" id="3.40.50.300:FF:000008">
    <property type="entry name" value="ATP-dependent RNA helicase RhlB"/>
    <property type="match status" value="1"/>
</dbReference>
<dbReference type="Proteomes" id="UP000654075">
    <property type="component" value="Unassembled WGS sequence"/>
</dbReference>
<evidence type="ECO:0000256" key="2">
    <source>
        <dbReference type="ARBA" id="ARBA00022741"/>
    </source>
</evidence>
<dbReference type="Pfam" id="PF00270">
    <property type="entry name" value="DEAD"/>
    <property type="match status" value="1"/>
</dbReference>
<keyword evidence="5 8" id="KW-0067">ATP-binding</keyword>
<evidence type="ECO:0000256" key="1">
    <source>
        <dbReference type="ARBA" id="ARBA00012552"/>
    </source>
</evidence>
<feature type="compositionally biased region" description="Gly residues" evidence="9">
    <location>
        <begin position="523"/>
        <end position="534"/>
    </location>
</feature>
<evidence type="ECO:0000259" key="12">
    <source>
        <dbReference type="PROSITE" id="PS51195"/>
    </source>
</evidence>
<dbReference type="PROSITE" id="PS51192">
    <property type="entry name" value="HELICASE_ATP_BIND_1"/>
    <property type="match status" value="1"/>
</dbReference>
<keyword evidence="15" id="KW-1185">Reference proteome</keyword>
<dbReference type="PROSITE" id="PS00039">
    <property type="entry name" value="DEAD_ATP_HELICASE"/>
    <property type="match status" value="1"/>
</dbReference>
<reference evidence="13" key="1">
    <citation type="submission" date="2021-02" db="EMBL/GenBank/DDBJ databases">
        <authorList>
            <person name="Dougan E. K."/>
            <person name="Rhodes N."/>
            <person name="Thang M."/>
            <person name="Chan C."/>
        </authorList>
    </citation>
    <scope>NUCLEOTIDE SEQUENCE</scope>
</reference>
<evidence type="ECO:0000256" key="6">
    <source>
        <dbReference type="ARBA" id="ARBA00047984"/>
    </source>
</evidence>
<feature type="compositionally biased region" description="Polar residues" evidence="9">
    <location>
        <begin position="26"/>
        <end position="41"/>
    </location>
</feature>
<dbReference type="OrthoDB" id="196131at2759"/>
<dbReference type="GO" id="GO:0003676">
    <property type="term" value="F:nucleic acid binding"/>
    <property type="evidence" value="ECO:0007669"/>
    <property type="project" value="InterPro"/>
</dbReference>
<evidence type="ECO:0000256" key="4">
    <source>
        <dbReference type="ARBA" id="ARBA00022806"/>
    </source>
</evidence>
<dbReference type="EMBL" id="CAJNNW010011251">
    <property type="protein sequence ID" value="CAE8652919.1"/>
    <property type="molecule type" value="Genomic_DNA"/>
</dbReference>
<dbReference type="PROSITE" id="PS51195">
    <property type="entry name" value="Q_MOTIF"/>
    <property type="match status" value="1"/>
</dbReference>
<comment type="similarity">
    <text evidence="8">Belongs to the DEAD box helicase family.</text>
</comment>
<dbReference type="SMART" id="SM00487">
    <property type="entry name" value="DEXDc"/>
    <property type="match status" value="1"/>
</dbReference>
<dbReference type="InterPro" id="IPR027417">
    <property type="entry name" value="P-loop_NTPase"/>
</dbReference>
<dbReference type="InterPro" id="IPR001650">
    <property type="entry name" value="Helicase_C-like"/>
</dbReference>
<feature type="domain" description="Helicase ATP-binding" evidence="10">
    <location>
        <begin position="144"/>
        <end position="334"/>
    </location>
</feature>
<keyword evidence="2 8" id="KW-0547">Nucleotide-binding</keyword>
<gene>
    <name evidence="13" type="ORF">PGLA1383_LOCUS39448</name>
    <name evidence="14" type="ORF">PGLA2088_LOCUS10044</name>
</gene>
<evidence type="ECO:0000256" key="3">
    <source>
        <dbReference type="ARBA" id="ARBA00022801"/>
    </source>
</evidence>
<dbReference type="InterPro" id="IPR014001">
    <property type="entry name" value="Helicase_ATP-bd"/>
</dbReference>
<keyword evidence="4 8" id="KW-0347">Helicase</keyword>
<dbReference type="SUPFAM" id="SSF52540">
    <property type="entry name" value="P-loop containing nucleoside triphosphate hydrolases"/>
    <property type="match status" value="1"/>
</dbReference>
<evidence type="ECO:0000259" key="10">
    <source>
        <dbReference type="PROSITE" id="PS51192"/>
    </source>
</evidence>
<dbReference type="SMART" id="SM00490">
    <property type="entry name" value="HELICc"/>
    <property type="match status" value="1"/>
</dbReference>
<name>A0A813G6M1_POLGL</name>
<accession>A0A813G6M1</accession>
<evidence type="ECO:0000256" key="7">
    <source>
        <dbReference type="PROSITE-ProRule" id="PRU00552"/>
    </source>
</evidence>
<keyword evidence="3 8" id="KW-0378">Hydrolase</keyword>
<dbReference type="InterPro" id="IPR011545">
    <property type="entry name" value="DEAD/DEAH_box_helicase_dom"/>
</dbReference>
<feature type="region of interest" description="Disordered" evidence="9">
    <location>
        <begin position="514"/>
        <end position="577"/>
    </location>
</feature>
<dbReference type="InterPro" id="IPR000629">
    <property type="entry name" value="RNA-helicase_DEAD-box_CS"/>
</dbReference>
<evidence type="ECO:0000256" key="5">
    <source>
        <dbReference type="ARBA" id="ARBA00022840"/>
    </source>
</evidence>
<dbReference type="Gene3D" id="3.40.50.300">
    <property type="entry name" value="P-loop containing nucleotide triphosphate hydrolases"/>
    <property type="match status" value="2"/>
</dbReference>
<organism evidence="13 15">
    <name type="scientific">Polarella glacialis</name>
    <name type="common">Dinoflagellate</name>
    <dbReference type="NCBI Taxonomy" id="89957"/>
    <lineage>
        <taxon>Eukaryota</taxon>
        <taxon>Sar</taxon>
        <taxon>Alveolata</taxon>
        <taxon>Dinophyceae</taxon>
        <taxon>Suessiales</taxon>
        <taxon>Suessiaceae</taxon>
        <taxon>Polarella</taxon>
    </lineage>
</organism>
<feature type="compositionally biased region" description="Basic and acidic residues" evidence="9">
    <location>
        <begin position="545"/>
        <end position="562"/>
    </location>
</feature>
<dbReference type="InterPro" id="IPR014014">
    <property type="entry name" value="RNA_helicase_DEAD_Q_motif"/>
</dbReference>
<feature type="compositionally biased region" description="Basic and acidic residues" evidence="9">
    <location>
        <begin position="10"/>
        <end position="23"/>
    </location>
</feature>
<dbReference type="GO" id="GO:0005524">
    <property type="term" value="F:ATP binding"/>
    <property type="evidence" value="ECO:0007669"/>
    <property type="project" value="UniProtKB-KW"/>
</dbReference>
<dbReference type="GO" id="GO:0016787">
    <property type="term" value="F:hydrolase activity"/>
    <property type="evidence" value="ECO:0007669"/>
    <property type="project" value="UniProtKB-KW"/>
</dbReference>
<dbReference type="EC" id="3.6.4.13" evidence="1"/>
<feature type="short sequence motif" description="Q motif" evidence="7">
    <location>
        <begin position="113"/>
        <end position="141"/>
    </location>
</feature>
<dbReference type="OMA" id="CYRSWVR"/>
<sequence length="577" mass="63374">MAPYVPPQKRSGDDNGTGEERARGAPQQQAPSQDARFSNSGDVRYAARGPVGRSDGWFGRQDGRRPDHFDTMSEVEVFGERKEKTGGGIDFDQYDKIPVEVTGEGNELFKPISTFPEFKLSAALQWNLDRCGYERPTPVQKHAIPIVVGGRDLMACAQTGSGKTCAFMVPCIEALLRSGPPAEVKGRGRPPPMPCALVLAPTRELAAQIHEESLKFAYNTGIQSRLIYGGADIREQLRELGKGTDILVATPGRLSDFIGRETVDMGLTQFLILDEADRMLDMGFEPQVREIVQYSGMGRSLEKGRKKQNMMFSATFGGTVQSMAGDFMVDYLFITVGRVGSCSETITQTLLYAEEGKGKTRALEKIYRDHAPPVGQLTVIFVETKKRADEIEVDLWQAGLRVCAIHGDRDQRQREIALEAFKSGENPILVATDVAARGLDISNVGLVINYDMPKQMDDYVHRIGRTGRAGKRGVAIGFVNERCRYCNELAELLKGAKQEVPGWLHTLAAENRSNYENSKGKGKATGKGGYGPSFGGQDVRQLAKAAEEKAKPVVPKEPERPKSPPRAIPDGWDDDSD</sequence>
<comment type="catalytic activity">
    <reaction evidence="6">
        <text>ATP + H2O = ADP + phosphate + H(+)</text>
        <dbReference type="Rhea" id="RHEA:13065"/>
        <dbReference type="ChEBI" id="CHEBI:15377"/>
        <dbReference type="ChEBI" id="CHEBI:15378"/>
        <dbReference type="ChEBI" id="CHEBI:30616"/>
        <dbReference type="ChEBI" id="CHEBI:43474"/>
        <dbReference type="ChEBI" id="CHEBI:456216"/>
        <dbReference type="EC" id="3.6.4.13"/>
    </reaction>
</comment>
<evidence type="ECO:0000256" key="8">
    <source>
        <dbReference type="RuleBase" id="RU000492"/>
    </source>
</evidence>
<dbReference type="CDD" id="cd18787">
    <property type="entry name" value="SF2_C_DEAD"/>
    <property type="match status" value="1"/>
</dbReference>
<dbReference type="FunFam" id="3.40.50.300:FF:000397">
    <property type="entry name" value="Probable ATP-dependent RNA helicase DDX4"/>
    <property type="match status" value="1"/>
</dbReference>
<protein>
    <recommendedName>
        <fullName evidence="1">RNA helicase</fullName>
        <ecNumber evidence="1">3.6.4.13</ecNumber>
    </recommendedName>
</protein>
<dbReference type="Pfam" id="PF00271">
    <property type="entry name" value="Helicase_C"/>
    <property type="match status" value="1"/>
</dbReference>